<evidence type="ECO:0000256" key="1">
    <source>
        <dbReference type="ARBA" id="ARBA00007409"/>
    </source>
</evidence>
<dbReference type="OrthoDB" id="422574at2759"/>
<keyword evidence="5" id="KW-1185">Reference proteome</keyword>
<evidence type="ECO:0000313" key="4">
    <source>
        <dbReference type="EMBL" id="RDX47693.1"/>
    </source>
</evidence>
<feature type="domain" description="GST C-terminal" evidence="3">
    <location>
        <begin position="95"/>
        <end position="247"/>
    </location>
</feature>
<dbReference type="InterPro" id="IPR004045">
    <property type="entry name" value="Glutathione_S-Trfase_N"/>
</dbReference>
<protein>
    <submittedName>
        <fullName evidence="4">Glutathione S-transferase C-terminal-like protein</fullName>
    </submittedName>
</protein>
<dbReference type="Pfam" id="PF14497">
    <property type="entry name" value="GST_C_3"/>
    <property type="match status" value="1"/>
</dbReference>
<evidence type="ECO:0000259" key="3">
    <source>
        <dbReference type="PROSITE" id="PS50405"/>
    </source>
</evidence>
<dbReference type="SFLD" id="SFLDG00358">
    <property type="entry name" value="Main_(cytGST)"/>
    <property type="match status" value="1"/>
</dbReference>
<gene>
    <name evidence="4" type="ORF">OH76DRAFT_729123</name>
</gene>
<sequence length="247" mass="28417">MSHGKQFTFYTHSSGPNGWKVAFVLDELGLSYHSVYLDFGKKEQKGPEHTQYNPNGRIPTLIDHHNGDFVIWESNAIYLYLVEKYDKEHKISVVGEKDKYTMLQWLLFQASGQGYALVPSCSRNIFNGKADFRYSSPYYGQVFWFKNSHPERVPSAVERYQNEILRVFGVLDGVLAKQPSGWLVGGKLTIADLSFIMWDLLATTMALSDRTDVDVEKTYPAFYAWHQRLLKRESVAKLLEVRASLMK</sequence>
<dbReference type="InterPro" id="IPR040079">
    <property type="entry name" value="Glutathione_S-Trfase"/>
</dbReference>
<dbReference type="PANTHER" id="PTHR44051">
    <property type="entry name" value="GLUTATHIONE S-TRANSFERASE-RELATED"/>
    <property type="match status" value="1"/>
</dbReference>
<dbReference type="InterPro" id="IPR004046">
    <property type="entry name" value="GST_C"/>
</dbReference>
<dbReference type="Pfam" id="PF02798">
    <property type="entry name" value="GST_N"/>
    <property type="match status" value="1"/>
</dbReference>
<name>A0A371D574_9APHY</name>
<dbReference type="CDD" id="cd03048">
    <property type="entry name" value="GST_N_Ure2p_like"/>
    <property type="match status" value="1"/>
</dbReference>
<dbReference type="AlphaFoldDB" id="A0A371D574"/>
<dbReference type="InterPro" id="IPR010987">
    <property type="entry name" value="Glutathione-S-Trfase_C-like"/>
</dbReference>
<dbReference type="PROSITE" id="PS50405">
    <property type="entry name" value="GST_CTER"/>
    <property type="match status" value="1"/>
</dbReference>
<evidence type="ECO:0000259" key="2">
    <source>
        <dbReference type="PROSITE" id="PS50404"/>
    </source>
</evidence>
<comment type="similarity">
    <text evidence="1">Belongs to the GST superfamily.</text>
</comment>
<dbReference type="SUPFAM" id="SSF52833">
    <property type="entry name" value="Thioredoxin-like"/>
    <property type="match status" value="1"/>
</dbReference>
<dbReference type="InterPro" id="IPR036282">
    <property type="entry name" value="Glutathione-S-Trfase_C_sf"/>
</dbReference>
<proteinExistence type="inferred from homology"/>
<dbReference type="Proteomes" id="UP000256964">
    <property type="component" value="Unassembled WGS sequence"/>
</dbReference>
<reference evidence="4 5" key="1">
    <citation type="journal article" date="2018" name="Biotechnol. Biofuels">
        <title>Integrative visual omics of the white-rot fungus Polyporus brumalis exposes the biotechnological potential of its oxidative enzymes for delignifying raw plant biomass.</title>
        <authorList>
            <person name="Miyauchi S."/>
            <person name="Rancon A."/>
            <person name="Drula E."/>
            <person name="Hage H."/>
            <person name="Chaduli D."/>
            <person name="Favel A."/>
            <person name="Grisel S."/>
            <person name="Henrissat B."/>
            <person name="Herpoel-Gimbert I."/>
            <person name="Ruiz-Duenas F.J."/>
            <person name="Chevret D."/>
            <person name="Hainaut M."/>
            <person name="Lin J."/>
            <person name="Wang M."/>
            <person name="Pangilinan J."/>
            <person name="Lipzen A."/>
            <person name="Lesage-Meessen L."/>
            <person name="Navarro D."/>
            <person name="Riley R."/>
            <person name="Grigoriev I.V."/>
            <person name="Zhou S."/>
            <person name="Raouche S."/>
            <person name="Rosso M.N."/>
        </authorList>
    </citation>
    <scope>NUCLEOTIDE SEQUENCE [LARGE SCALE GENOMIC DNA]</scope>
    <source>
        <strain evidence="4 5">BRFM 1820</strain>
    </source>
</reference>
<feature type="domain" description="GST N-terminal" evidence="2">
    <location>
        <begin position="5"/>
        <end position="89"/>
    </location>
</feature>
<evidence type="ECO:0000313" key="5">
    <source>
        <dbReference type="Proteomes" id="UP000256964"/>
    </source>
</evidence>
<dbReference type="PROSITE" id="PS50404">
    <property type="entry name" value="GST_NTER"/>
    <property type="match status" value="1"/>
</dbReference>
<dbReference type="InterPro" id="IPR036249">
    <property type="entry name" value="Thioredoxin-like_sf"/>
</dbReference>
<dbReference type="STRING" id="139420.A0A371D574"/>
<accession>A0A371D574</accession>
<dbReference type="SUPFAM" id="SSF47616">
    <property type="entry name" value="GST C-terminal domain-like"/>
    <property type="match status" value="1"/>
</dbReference>
<dbReference type="EMBL" id="KZ857417">
    <property type="protein sequence ID" value="RDX47693.1"/>
    <property type="molecule type" value="Genomic_DNA"/>
</dbReference>
<dbReference type="PANTHER" id="PTHR44051:SF3">
    <property type="entry name" value="TRANSCRIPTIONAL REGULATOR URE2"/>
    <property type="match status" value="1"/>
</dbReference>
<dbReference type="Gene3D" id="1.20.1050.130">
    <property type="match status" value="1"/>
</dbReference>
<dbReference type="SFLD" id="SFLDS00019">
    <property type="entry name" value="Glutathione_Transferase_(cytos"/>
    <property type="match status" value="1"/>
</dbReference>
<organism evidence="4 5">
    <name type="scientific">Lentinus brumalis</name>
    <dbReference type="NCBI Taxonomy" id="2498619"/>
    <lineage>
        <taxon>Eukaryota</taxon>
        <taxon>Fungi</taxon>
        <taxon>Dikarya</taxon>
        <taxon>Basidiomycota</taxon>
        <taxon>Agaricomycotina</taxon>
        <taxon>Agaricomycetes</taxon>
        <taxon>Polyporales</taxon>
        <taxon>Polyporaceae</taxon>
        <taxon>Lentinus</taxon>
    </lineage>
</organism>